<dbReference type="GO" id="GO:0016020">
    <property type="term" value="C:membrane"/>
    <property type="evidence" value="ECO:0007669"/>
    <property type="project" value="UniProtKB-SubCell"/>
</dbReference>
<dbReference type="InterPro" id="IPR001760">
    <property type="entry name" value="Opsin"/>
</dbReference>
<dbReference type="InterPro" id="IPR027430">
    <property type="entry name" value="Retinal_BS"/>
</dbReference>
<dbReference type="OMA" id="MCYLICW"/>
<dbReference type="Proteomes" id="UP000007303">
    <property type="component" value="Unassembled WGS sequence"/>
</dbReference>
<dbReference type="PROSITE" id="PS00237">
    <property type="entry name" value="G_PROTEIN_RECEP_F1_1"/>
    <property type="match status" value="1"/>
</dbReference>
<keyword evidence="11 17" id="KW-0472">Membrane</keyword>
<comment type="similarity">
    <text evidence="17">Belongs to the G-protein coupled receptor 1 family. Opsin subfamily.</text>
</comment>
<dbReference type="CDD" id="cd15086">
    <property type="entry name" value="7tmA_tmt_opsin"/>
    <property type="match status" value="1"/>
</dbReference>
<feature type="transmembrane region" description="Helical" evidence="17">
    <location>
        <begin position="250"/>
        <end position="277"/>
    </location>
</feature>
<feature type="transmembrane region" description="Helical" evidence="17">
    <location>
        <begin position="289"/>
        <end position="309"/>
    </location>
</feature>
<keyword evidence="5 17" id="KW-0716">Sensory transduction</keyword>
<feature type="transmembrane region" description="Helical" evidence="17">
    <location>
        <begin position="157"/>
        <end position="177"/>
    </location>
</feature>
<dbReference type="InterPro" id="IPR000276">
    <property type="entry name" value="GPCR_Rhodpsn"/>
</dbReference>
<dbReference type="AlphaFoldDB" id="H3CR14"/>
<keyword evidence="20" id="KW-1185">Reference proteome</keyword>
<evidence type="ECO:0000256" key="2">
    <source>
        <dbReference type="ARBA" id="ARBA00004504"/>
    </source>
</evidence>
<dbReference type="Gene3D" id="1.20.1070.10">
    <property type="entry name" value="Rhodopsin 7-helix transmembrane proteins"/>
    <property type="match status" value="1"/>
</dbReference>
<dbReference type="PRINTS" id="PR00237">
    <property type="entry name" value="GPCRRHODOPSN"/>
</dbReference>
<evidence type="ECO:0000256" key="3">
    <source>
        <dbReference type="ARBA" id="ARBA00013487"/>
    </source>
</evidence>
<reference evidence="20" key="1">
    <citation type="journal article" date="2004" name="Nature">
        <title>Genome duplication in the teleost fish Tetraodon nigroviridis reveals the early vertebrate proto-karyotype.</title>
        <authorList>
            <person name="Jaillon O."/>
            <person name="Aury J.-M."/>
            <person name="Brunet F."/>
            <person name="Petit J.-L."/>
            <person name="Stange-Thomann N."/>
            <person name="Mauceli E."/>
            <person name="Bouneau L."/>
            <person name="Fischer C."/>
            <person name="Ozouf-Costaz C."/>
            <person name="Bernot A."/>
            <person name="Nicaud S."/>
            <person name="Jaffe D."/>
            <person name="Fisher S."/>
            <person name="Lutfalla G."/>
            <person name="Dossat C."/>
            <person name="Segurens B."/>
            <person name="Dasilva C."/>
            <person name="Salanoubat M."/>
            <person name="Levy M."/>
            <person name="Boudet N."/>
            <person name="Castellano S."/>
            <person name="Anthouard V."/>
            <person name="Jubin C."/>
            <person name="Castelli V."/>
            <person name="Katinka M."/>
            <person name="Vacherie B."/>
            <person name="Biemont C."/>
            <person name="Skalli Z."/>
            <person name="Cattolico L."/>
            <person name="Poulain J."/>
            <person name="De Berardinis V."/>
            <person name="Cruaud C."/>
            <person name="Duprat S."/>
            <person name="Brottier P."/>
            <person name="Coutanceau J.-P."/>
            <person name="Gouzy J."/>
            <person name="Parra G."/>
            <person name="Lardier G."/>
            <person name="Chapple C."/>
            <person name="McKernan K.J."/>
            <person name="McEwan P."/>
            <person name="Bosak S."/>
            <person name="Kellis M."/>
            <person name="Volff J.-N."/>
            <person name="Guigo R."/>
            <person name="Zody M.C."/>
            <person name="Mesirov J."/>
            <person name="Lindblad-Toh K."/>
            <person name="Birren B."/>
            <person name="Nusbaum C."/>
            <person name="Kahn D."/>
            <person name="Robinson-Rechavi M."/>
            <person name="Laudet V."/>
            <person name="Schachter V."/>
            <person name="Quetier F."/>
            <person name="Saurin W."/>
            <person name="Scarpelli C."/>
            <person name="Wincker P."/>
            <person name="Lander E.S."/>
            <person name="Weissenbach J."/>
            <person name="Roest Crollius H."/>
        </authorList>
    </citation>
    <scope>NUCLEOTIDE SEQUENCE [LARGE SCALE GENOMIC DNA]</scope>
</reference>
<dbReference type="FunFam" id="1.20.1070.10:FF:000197">
    <property type="entry name" value="Teleost multiple tissue opsin 2b"/>
    <property type="match status" value="1"/>
</dbReference>
<feature type="transmembrane region" description="Helical" evidence="17">
    <location>
        <begin position="203"/>
        <end position="229"/>
    </location>
</feature>
<evidence type="ECO:0000256" key="7">
    <source>
        <dbReference type="ARBA" id="ARBA00022925"/>
    </source>
</evidence>
<evidence type="ECO:0000256" key="12">
    <source>
        <dbReference type="ARBA" id="ARBA00023157"/>
    </source>
</evidence>
<dbReference type="PROSITE" id="PS50262">
    <property type="entry name" value="G_PROTEIN_RECEP_F1_2"/>
    <property type="match status" value="1"/>
</dbReference>
<name>H3CR14_TETNG</name>
<sequence length="404" mass="43027">MIASNASVSGCAGVHGAACAADAPPAGGSHRSSSSLTPTGNLVVSVFLGLIGTSGLVSNLLVLVLFCRFKVLRSPINLLLVNISVSDLLVCVLGTPFSFAASTQGRWLIGAAGCVWYGFVNSLFGIVSLISLAVLSFERYSTMMTPTEADSSNYCKVCLGIGLSWVYSLLWTVPPLLGWSSYGPEGPGTTCSVNWTAKTANSVSYIICLFVFCLILPFLVIVFCYGKLLCAIRQVSGVNASMSRRREQRVLFMVVVMVICYLLCWLPYGVVALLATFGPPGLVTPAASIIPSILAKSSTVINPVIYVFMNKQFSRCFLSLLCCEDPRSSTSLRSSSRVTTKAVRGGTLTGQRRTNHLLYMVAALGRPVATAMPQLGPSFDATYDITKAPSSDNHQPVVVSLEAH</sequence>
<keyword evidence="13 17" id="KW-0675">Receptor</keyword>
<keyword evidence="8 17" id="KW-1133">Transmembrane helix</keyword>
<dbReference type="InterPro" id="IPR050125">
    <property type="entry name" value="GPCR_opsins"/>
</dbReference>
<evidence type="ECO:0000256" key="6">
    <source>
        <dbReference type="ARBA" id="ARBA00022692"/>
    </source>
</evidence>
<keyword evidence="10 17" id="KW-0297">G-protein coupled receptor</keyword>
<dbReference type="PANTHER" id="PTHR24240">
    <property type="entry name" value="OPSIN"/>
    <property type="match status" value="1"/>
</dbReference>
<keyword evidence="12" id="KW-1015">Disulfide bond</keyword>
<dbReference type="InParanoid" id="H3CR14"/>
<feature type="domain" description="G-protein coupled receptors family 1 profile" evidence="18">
    <location>
        <begin position="58"/>
        <end position="306"/>
    </location>
</feature>
<dbReference type="GO" id="GO:0007602">
    <property type="term" value="P:phototransduction"/>
    <property type="evidence" value="ECO:0007669"/>
    <property type="project" value="UniProtKB-KW"/>
</dbReference>
<dbReference type="PRINTS" id="PR00238">
    <property type="entry name" value="OPSIN"/>
</dbReference>
<evidence type="ECO:0000313" key="20">
    <source>
        <dbReference type="Proteomes" id="UP000007303"/>
    </source>
</evidence>
<evidence type="ECO:0000313" key="19">
    <source>
        <dbReference type="Ensembl" id="ENSTNIP00000010698.1"/>
    </source>
</evidence>
<keyword evidence="15 17" id="KW-0807">Transducer</keyword>
<reference evidence="19" key="2">
    <citation type="submission" date="2025-08" db="UniProtKB">
        <authorList>
            <consortium name="Ensembl"/>
        </authorList>
    </citation>
    <scope>IDENTIFICATION</scope>
</reference>
<keyword evidence="6 17" id="KW-0812">Transmembrane</keyword>
<dbReference type="PROSITE" id="PS00238">
    <property type="entry name" value="OPSIN"/>
    <property type="match status" value="1"/>
</dbReference>
<reference evidence="19" key="3">
    <citation type="submission" date="2025-09" db="UniProtKB">
        <authorList>
            <consortium name="Ensembl"/>
        </authorList>
    </citation>
    <scope>IDENTIFICATION</scope>
</reference>
<dbReference type="Ensembl" id="ENSTNIT00000010879.1">
    <property type="protein sequence ID" value="ENSTNIP00000010698.1"/>
    <property type="gene ID" value="ENSTNIG00000007878.1"/>
</dbReference>
<evidence type="ECO:0000256" key="11">
    <source>
        <dbReference type="ARBA" id="ARBA00023136"/>
    </source>
</evidence>
<keyword evidence="7 17" id="KW-0681">Retinal protein</keyword>
<evidence type="ECO:0000256" key="10">
    <source>
        <dbReference type="ARBA" id="ARBA00023040"/>
    </source>
</evidence>
<evidence type="ECO:0000256" key="5">
    <source>
        <dbReference type="ARBA" id="ARBA00022606"/>
    </source>
</evidence>
<dbReference type="FunCoup" id="H3CR14">
    <property type="interactions" value="2"/>
</dbReference>
<evidence type="ECO:0000256" key="16">
    <source>
        <dbReference type="ARBA" id="ARBA00023273"/>
    </source>
</evidence>
<organism evidence="19 20">
    <name type="scientific">Tetraodon nigroviridis</name>
    <name type="common">Spotted green pufferfish</name>
    <name type="synonym">Chelonodon nigroviridis</name>
    <dbReference type="NCBI Taxonomy" id="99883"/>
    <lineage>
        <taxon>Eukaryota</taxon>
        <taxon>Metazoa</taxon>
        <taxon>Chordata</taxon>
        <taxon>Craniata</taxon>
        <taxon>Vertebrata</taxon>
        <taxon>Euteleostomi</taxon>
        <taxon>Actinopterygii</taxon>
        <taxon>Neopterygii</taxon>
        <taxon>Teleostei</taxon>
        <taxon>Neoteleostei</taxon>
        <taxon>Acanthomorphata</taxon>
        <taxon>Eupercaria</taxon>
        <taxon>Tetraodontiformes</taxon>
        <taxon>Tetradontoidea</taxon>
        <taxon>Tetraodontidae</taxon>
        <taxon>Tetraodon</taxon>
    </lineage>
</organism>
<keyword evidence="9 17" id="KW-0157">Chromophore</keyword>
<comment type="subcellular location">
    <subcellularLocation>
        <location evidence="2">Cell projection</location>
        <location evidence="2">Cilium</location>
        <location evidence="2">Photoreceptor outer segment</location>
    </subcellularLocation>
    <subcellularLocation>
        <location evidence="1 17">Membrane</location>
        <topology evidence="1 17">Multi-pass membrane protein</topology>
    </subcellularLocation>
</comment>
<evidence type="ECO:0000256" key="14">
    <source>
        <dbReference type="ARBA" id="ARBA00023180"/>
    </source>
</evidence>
<keyword evidence="14" id="KW-0325">Glycoprotein</keyword>
<dbReference type="STRING" id="99883.ENSTNIP00000010698"/>
<dbReference type="InterPro" id="IPR002962">
    <property type="entry name" value="Peropsin"/>
</dbReference>
<accession>H3CR14</accession>
<evidence type="ECO:0000256" key="4">
    <source>
        <dbReference type="ARBA" id="ARBA00022543"/>
    </source>
</evidence>
<dbReference type="SUPFAM" id="SSF81321">
    <property type="entry name" value="Family A G protein-coupled receptor-like"/>
    <property type="match status" value="1"/>
</dbReference>
<dbReference type="GO" id="GO:0001750">
    <property type="term" value="C:photoreceptor outer segment"/>
    <property type="evidence" value="ECO:0007669"/>
    <property type="project" value="UniProtKB-SubCell"/>
</dbReference>
<feature type="transmembrane region" description="Helical" evidence="17">
    <location>
        <begin position="78"/>
        <end position="101"/>
    </location>
</feature>
<keyword evidence="4 17" id="KW-0600">Photoreceptor protein</keyword>
<evidence type="ECO:0000256" key="17">
    <source>
        <dbReference type="RuleBase" id="RU004951"/>
    </source>
</evidence>
<dbReference type="GO" id="GO:0009881">
    <property type="term" value="F:photoreceptor activity"/>
    <property type="evidence" value="ECO:0007669"/>
    <property type="project" value="UniProtKB-KW"/>
</dbReference>
<evidence type="ECO:0000256" key="8">
    <source>
        <dbReference type="ARBA" id="ARBA00022989"/>
    </source>
</evidence>
<dbReference type="HOGENOM" id="CLU_009579_3_0_1"/>
<evidence type="ECO:0000256" key="9">
    <source>
        <dbReference type="ARBA" id="ARBA00022991"/>
    </source>
</evidence>
<dbReference type="GO" id="GO:0007601">
    <property type="term" value="P:visual perception"/>
    <property type="evidence" value="ECO:0007669"/>
    <property type="project" value="InterPro"/>
</dbReference>
<keyword evidence="16" id="KW-0966">Cell projection</keyword>
<evidence type="ECO:0000256" key="13">
    <source>
        <dbReference type="ARBA" id="ARBA00023170"/>
    </source>
</evidence>
<dbReference type="InterPro" id="IPR017452">
    <property type="entry name" value="GPCR_Rhodpsn_7TM"/>
</dbReference>
<feature type="transmembrane region" description="Helical" evidence="17">
    <location>
        <begin position="42"/>
        <end position="66"/>
    </location>
</feature>
<dbReference type="PRINTS" id="PR01244">
    <property type="entry name" value="PEROPSIN"/>
</dbReference>
<protein>
    <recommendedName>
        <fullName evidence="3">Rhodopsin</fullName>
    </recommendedName>
</protein>
<proteinExistence type="inferred from homology"/>
<feature type="transmembrane region" description="Helical" evidence="17">
    <location>
        <begin position="107"/>
        <end position="137"/>
    </location>
</feature>
<evidence type="ECO:0000259" key="18">
    <source>
        <dbReference type="PROSITE" id="PS50262"/>
    </source>
</evidence>
<dbReference type="GeneTree" id="ENSGT01150000286935"/>
<dbReference type="Pfam" id="PF00001">
    <property type="entry name" value="7tm_1"/>
    <property type="match status" value="1"/>
</dbReference>
<dbReference type="GO" id="GO:0004930">
    <property type="term" value="F:G protein-coupled receptor activity"/>
    <property type="evidence" value="ECO:0007669"/>
    <property type="project" value="UniProtKB-KW"/>
</dbReference>
<evidence type="ECO:0000256" key="1">
    <source>
        <dbReference type="ARBA" id="ARBA00004141"/>
    </source>
</evidence>
<evidence type="ECO:0000256" key="15">
    <source>
        <dbReference type="ARBA" id="ARBA00023224"/>
    </source>
</evidence>